<dbReference type="RefSeq" id="WP_011969268.1">
    <property type="nucleotide sequence ID" value="NZ_ATYC01000008.1"/>
</dbReference>
<evidence type="ECO:0000313" key="3">
    <source>
        <dbReference type="Proteomes" id="UP001190825"/>
    </source>
</evidence>
<name>A0A508WZV9_9HYPH</name>
<protein>
    <submittedName>
        <fullName evidence="2">Uncharacterized protein</fullName>
    </submittedName>
</protein>
<reference evidence="1" key="1">
    <citation type="submission" date="2017-04" db="EMBL/GenBank/DDBJ databases">
        <authorList>
            <person name="Porter S."/>
            <person name="Friesen M.L."/>
            <person name="Faber-Hammond J."/>
        </authorList>
    </citation>
    <scope>NUCLEOTIDE SEQUENCE</scope>
    <source>
        <strain evidence="1">Str16</strain>
    </source>
</reference>
<dbReference type="OMA" id="VETRPVW"/>
<proteinExistence type="predicted"/>
<sequence length="62" mass="7549">MEHVEAEKLSKHTVTKIWNVREFCQLHQLGDKEEIRLRRLFGRFATASELQHNAKRTPKWRY</sequence>
<dbReference type="EMBL" id="CABFNB010000114">
    <property type="protein sequence ID" value="VTZ63009.1"/>
    <property type="molecule type" value="Genomic_DNA"/>
</dbReference>
<reference evidence="1 3" key="2">
    <citation type="journal article" date="2018" name="FEMS Microbiol. Ecol.">
        <title>Co-invading symbiotic mutualists of Medicago polymorpha retain high ancestral diversity and contain diverse accessory genomes.</title>
        <authorList>
            <person name="Porter S.S."/>
            <person name="Faber-Hammond J.J."/>
            <person name="Friesen M.L."/>
        </authorList>
    </citation>
    <scope>NUCLEOTIDE SEQUENCE [LARGE SCALE GENOMIC DNA]</scope>
    <source>
        <strain evidence="1 3">Str16</strain>
    </source>
</reference>
<evidence type="ECO:0000313" key="2">
    <source>
        <dbReference type="EMBL" id="VTZ63009.1"/>
    </source>
</evidence>
<dbReference type="EMBL" id="NBUC01000100">
    <property type="protein sequence ID" value="PLU00962.1"/>
    <property type="molecule type" value="Genomic_DNA"/>
</dbReference>
<keyword evidence="3" id="KW-1185">Reference proteome</keyword>
<organism evidence="2">
    <name type="scientific">Sinorhizobium medicae</name>
    <dbReference type="NCBI Taxonomy" id="110321"/>
    <lineage>
        <taxon>Bacteria</taxon>
        <taxon>Pseudomonadati</taxon>
        <taxon>Pseudomonadota</taxon>
        <taxon>Alphaproteobacteria</taxon>
        <taxon>Hyphomicrobiales</taxon>
        <taxon>Rhizobiaceae</taxon>
        <taxon>Sinorhizobium/Ensifer group</taxon>
        <taxon>Sinorhizobium</taxon>
    </lineage>
</organism>
<dbReference type="Proteomes" id="UP000507954">
    <property type="component" value="Unassembled WGS sequence"/>
</dbReference>
<gene>
    <name evidence="1" type="ORF">BMJ33_19890</name>
    <name evidence="2" type="ORF">EMEDMD4_470061</name>
</gene>
<accession>A0A508WZV9</accession>
<dbReference type="GeneID" id="69991653"/>
<dbReference type="AlphaFoldDB" id="A0A508WZV9"/>
<reference evidence="2" key="3">
    <citation type="submission" date="2019-06" db="EMBL/GenBank/DDBJ databases">
        <authorList>
            <person name="Le Quere A."/>
            <person name="Colella S."/>
        </authorList>
    </citation>
    <scope>NUCLEOTIDE SEQUENCE</scope>
    <source>
        <strain evidence="2">EmedicaeMD41</strain>
    </source>
</reference>
<dbReference type="Proteomes" id="UP001190825">
    <property type="component" value="Unassembled WGS sequence"/>
</dbReference>
<evidence type="ECO:0000313" key="1">
    <source>
        <dbReference type="EMBL" id="PLU00962.1"/>
    </source>
</evidence>